<gene>
    <name evidence="2" type="ORF">FHL15_002149</name>
</gene>
<protein>
    <recommendedName>
        <fullName evidence="4">NAD dependent epimerase/dehydratase</fullName>
    </recommendedName>
</protein>
<feature type="transmembrane region" description="Helical" evidence="1">
    <location>
        <begin position="247"/>
        <end position="265"/>
    </location>
</feature>
<evidence type="ECO:0008006" key="4">
    <source>
        <dbReference type="Google" id="ProtNLM"/>
    </source>
</evidence>
<dbReference type="OrthoDB" id="408152at2759"/>
<evidence type="ECO:0000256" key="1">
    <source>
        <dbReference type="SAM" id="Phobius"/>
    </source>
</evidence>
<accession>A0A553I9G0</accession>
<reference evidence="3" key="1">
    <citation type="submission" date="2019-06" db="EMBL/GenBank/DDBJ databases">
        <title>Draft genome sequence of the griseofulvin-producing fungus Xylaria cubensis strain G536.</title>
        <authorList>
            <person name="Mead M.E."/>
            <person name="Raja H.A."/>
            <person name="Steenwyk J.L."/>
            <person name="Knowles S.L."/>
            <person name="Oberlies N.H."/>
            <person name="Rokas A."/>
        </authorList>
    </citation>
    <scope>NUCLEOTIDE SEQUENCE [LARGE SCALE GENOMIC DNA]</scope>
    <source>
        <strain evidence="3">G536</strain>
    </source>
</reference>
<dbReference type="Pfam" id="PF17784">
    <property type="entry name" value="Sulfotransfer_4"/>
    <property type="match status" value="1"/>
</dbReference>
<name>A0A553I9G0_9PEZI</name>
<organism evidence="2 3">
    <name type="scientific">Xylaria flabelliformis</name>
    <dbReference type="NCBI Taxonomy" id="2512241"/>
    <lineage>
        <taxon>Eukaryota</taxon>
        <taxon>Fungi</taxon>
        <taxon>Dikarya</taxon>
        <taxon>Ascomycota</taxon>
        <taxon>Pezizomycotina</taxon>
        <taxon>Sordariomycetes</taxon>
        <taxon>Xylariomycetidae</taxon>
        <taxon>Xylariales</taxon>
        <taxon>Xylariaceae</taxon>
        <taxon>Xylaria</taxon>
    </lineage>
</organism>
<evidence type="ECO:0000313" key="2">
    <source>
        <dbReference type="EMBL" id="TRX96843.1"/>
    </source>
</evidence>
<keyword evidence="1" id="KW-1133">Transmembrane helix</keyword>
<keyword evidence="1" id="KW-0812">Transmembrane</keyword>
<dbReference type="PANTHER" id="PTHR36978:SF4">
    <property type="entry name" value="P-LOOP CONTAINING NUCLEOSIDE TRIPHOSPHATE HYDROLASE PROTEIN"/>
    <property type="match status" value="1"/>
</dbReference>
<dbReference type="InterPro" id="IPR027417">
    <property type="entry name" value="P-loop_NTPase"/>
</dbReference>
<dbReference type="AlphaFoldDB" id="A0A553I9G0"/>
<evidence type="ECO:0000313" key="3">
    <source>
        <dbReference type="Proteomes" id="UP000319160"/>
    </source>
</evidence>
<keyword evidence="3" id="KW-1185">Reference proteome</keyword>
<sequence length="266" mass="30470">MATSGTEPSDGLKVLHAGLFRMGTRSMAKAYRILGFKTFHALDEPSRVDWVGLEKAAEATWPSVPNARPRPPFTRDDWNELWGNEYDAVCDTSAPFTLELFRAYPDAKVVIVQRDFDSWWPSFRSEIIDNLFTPFFEFQIFLAWHLVGFRAGHAMRKLVFGFFKAGSKTEIEAHGRETYDRFFQELRDNVPPERLLEYKMDSGWEPLCKFLGKDVPDVPFPISNDRKEHAENVGGRRRKVQLAVSKTIALGIVSVMAVGASWWFLV</sequence>
<dbReference type="InterPro" id="IPR040632">
    <property type="entry name" value="Sulfotransfer_4"/>
</dbReference>
<dbReference type="Gene3D" id="3.40.50.300">
    <property type="entry name" value="P-loop containing nucleotide triphosphate hydrolases"/>
    <property type="match status" value="1"/>
</dbReference>
<proteinExistence type="predicted"/>
<dbReference type="EMBL" id="VFLP01000008">
    <property type="protein sequence ID" value="TRX96843.1"/>
    <property type="molecule type" value="Genomic_DNA"/>
</dbReference>
<dbReference type="STRING" id="2512241.A0A553I9G0"/>
<dbReference type="Proteomes" id="UP000319160">
    <property type="component" value="Unassembled WGS sequence"/>
</dbReference>
<dbReference type="PANTHER" id="PTHR36978">
    <property type="entry name" value="P-LOOP CONTAINING NUCLEOTIDE TRIPHOSPHATE HYDROLASE"/>
    <property type="match status" value="1"/>
</dbReference>
<keyword evidence="1" id="KW-0472">Membrane</keyword>
<comment type="caution">
    <text evidence="2">The sequence shown here is derived from an EMBL/GenBank/DDBJ whole genome shotgun (WGS) entry which is preliminary data.</text>
</comment>
<dbReference type="SUPFAM" id="SSF52540">
    <property type="entry name" value="P-loop containing nucleoside triphosphate hydrolases"/>
    <property type="match status" value="1"/>
</dbReference>